<dbReference type="EMBL" id="AQQX01000029">
    <property type="protein sequence ID" value="KGM46617.1"/>
    <property type="molecule type" value="Genomic_DNA"/>
</dbReference>
<dbReference type="SUPFAM" id="SSF47598">
    <property type="entry name" value="Ribbon-helix-helix"/>
    <property type="match status" value="1"/>
</dbReference>
<proteinExistence type="predicted"/>
<reference evidence="1 2" key="1">
    <citation type="journal article" date="2015" name="Antonie Van Leeuwenhoek">
        <title>Pseudooceanicola atlanticus gen. nov. sp. nov., isolated from surface seawater of the Atlantic Ocean and reclassification of Oceanicola batsensis, Oceanicola marinus, Oceanicola nitratireducens, Oceanicola nanhaiensis, Oceanicola antarcticus and Oceanicola flagellatus, as Pseudooceanicola batsensis comb. nov., Pseudooceanicola marinus comb. nov., Pseudooceanicola nitratireducens comb. nov., Pseudooceanicola nanhaiensis comb. nov., Pseudooceanicola antarcticus comb. nov., and Pseudooceanicola flagellatus comb. nov.</title>
        <authorList>
            <person name="Lai Q."/>
            <person name="Li G."/>
            <person name="Liu X."/>
            <person name="Du Y."/>
            <person name="Sun F."/>
            <person name="Shao Z."/>
        </authorList>
    </citation>
    <scope>NUCLEOTIDE SEQUENCE [LARGE SCALE GENOMIC DNA]</scope>
    <source>
        <strain evidence="1 2">22II-s11g</strain>
    </source>
</reference>
<accession>A0A0A0EBJ1</accession>
<evidence type="ECO:0000313" key="2">
    <source>
        <dbReference type="Proteomes" id="UP000030004"/>
    </source>
</evidence>
<dbReference type="Gene3D" id="1.10.1220.10">
    <property type="entry name" value="Met repressor-like"/>
    <property type="match status" value="1"/>
</dbReference>
<organism evidence="1 2">
    <name type="scientific">Pseudooceanicola atlanticus</name>
    <dbReference type="NCBI Taxonomy" id="1461694"/>
    <lineage>
        <taxon>Bacteria</taxon>
        <taxon>Pseudomonadati</taxon>
        <taxon>Pseudomonadota</taxon>
        <taxon>Alphaproteobacteria</taxon>
        <taxon>Rhodobacterales</taxon>
        <taxon>Paracoccaceae</taxon>
        <taxon>Pseudooceanicola</taxon>
    </lineage>
</organism>
<dbReference type="Proteomes" id="UP000030004">
    <property type="component" value="Unassembled WGS sequence"/>
</dbReference>
<dbReference type="InterPro" id="IPR010985">
    <property type="entry name" value="Ribbon_hlx_hlx"/>
</dbReference>
<dbReference type="OrthoDB" id="7873881at2"/>
<sequence length="61" mass="6767">MAKTAATDEPTKRLSLDLPASLHTRFKTACSATDRKMVGELQAYIEARTKELEDEAGITRK</sequence>
<evidence type="ECO:0000313" key="1">
    <source>
        <dbReference type="EMBL" id="KGM46617.1"/>
    </source>
</evidence>
<dbReference type="eggNOG" id="ENOG502ZW1A">
    <property type="taxonomic scope" value="Bacteria"/>
</dbReference>
<name>A0A0A0EBJ1_9RHOB</name>
<dbReference type="GO" id="GO:0006355">
    <property type="term" value="P:regulation of DNA-templated transcription"/>
    <property type="evidence" value="ECO:0007669"/>
    <property type="project" value="InterPro"/>
</dbReference>
<gene>
    <name evidence="1" type="ORF">ATO9_22835</name>
</gene>
<keyword evidence="2" id="KW-1185">Reference proteome</keyword>
<dbReference type="InterPro" id="IPR013321">
    <property type="entry name" value="Arc_rbn_hlx_hlx"/>
</dbReference>
<dbReference type="AlphaFoldDB" id="A0A0A0EBJ1"/>
<protein>
    <submittedName>
        <fullName evidence="1">Uncharacterized protein</fullName>
    </submittedName>
</protein>
<comment type="caution">
    <text evidence="1">The sequence shown here is derived from an EMBL/GenBank/DDBJ whole genome shotgun (WGS) entry which is preliminary data.</text>
</comment>
<dbReference type="STRING" id="1461694.ATO9_22835"/>